<protein>
    <submittedName>
        <fullName evidence="5">3-oxoacyl-[acyl-carrier-protein] synthase 3</fullName>
        <ecNumber evidence="5">2.3.1.180</ecNumber>
    </submittedName>
</protein>
<evidence type="ECO:0000313" key="5">
    <source>
        <dbReference type="EMBL" id="RIH87388.1"/>
    </source>
</evidence>
<dbReference type="RefSeq" id="WP_119276779.1">
    <property type="nucleotide sequence ID" value="NZ_QWLA01000020.1"/>
</dbReference>
<dbReference type="NCBIfam" id="NF005308">
    <property type="entry name" value="PRK06840.1"/>
    <property type="match status" value="1"/>
</dbReference>
<dbReference type="EC" id="2.3.1.180" evidence="5"/>
<dbReference type="Proteomes" id="UP000265341">
    <property type="component" value="Unassembled WGS sequence"/>
</dbReference>
<sequence>MPYLRGLGVYLPAPRMTSGAIAAASGLPEWVVREKLGIHQKPVPGPGDHPARMAGWAAARALEEAGLEASAVDVVISITDEHKDYPVWTSAPLIAQMVGAERAWAFDINQKCATFITALAVAEGLFAARAEVQHVLIAGGYRNGDLIDYTDPDVRFMYDLAAGGGAAVLSREGPGIRLRSTRLKTDAVLAQTVRVPVGGTAEPLSPENVGQYRLRVAEPELMKSRLEAVSISGFLEVIGGALQDAGYTPADLDYLALLHMKPSAHRAVLERLGLSESQSIYLCDYGHLGQLDPILSLKLAREAGSIGPGSLIALAAAGVGYHWGAAVLRWEERVNGSLEET</sequence>
<dbReference type="InterPro" id="IPR013747">
    <property type="entry name" value="ACP_syn_III_C"/>
</dbReference>
<dbReference type="PANTHER" id="PTHR34069:SF2">
    <property type="entry name" value="BETA-KETOACYL-[ACYL-CARRIER-PROTEIN] SYNTHASE III"/>
    <property type="match status" value="1"/>
</dbReference>
<organism evidence="5 6">
    <name type="scientific">Calidithermus roseus</name>
    <dbReference type="NCBI Taxonomy" id="1644118"/>
    <lineage>
        <taxon>Bacteria</taxon>
        <taxon>Thermotogati</taxon>
        <taxon>Deinococcota</taxon>
        <taxon>Deinococci</taxon>
        <taxon>Thermales</taxon>
        <taxon>Thermaceae</taxon>
        <taxon>Calidithermus</taxon>
    </lineage>
</organism>
<dbReference type="GO" id="GO:0004315">
    <property type="term" value="F:3-oxoacyl-[acyl-carrier-protein] synthase activity"/>
    <property type="evidence" value="ECO:0007669"/>
    <property type="project" value="InterPro"/>
</dbReference>
<dbReference type="SUPFAM" id="SSF53901">
    <property type="entry name" value="Thiolase-like"/>
    <property type="match status" value="1"/>
</dbReference>
<dbReference type="OrthoDB" id="9815506at2"/>
<reference evidence="5 6" key="1">
    <citation type="submission" date="2018-08" db="EMBL/GenBank/DDBJ databases">
        <title>Meiothermus roseus NBRC 110900 genome sequencing project.</title>
        <authorList>
            <person name="Da Costa M.S."/>
            <person name="Albuquerque L."/>
            <person name="Raposo P."/>
            <person name="Froufe H.J.C."/>
            <person name="Barroso C.S."/>
            <person name="Egas C."/>
        </authorList>
    </citation>
    <scope>NUCLEOTIDE SEQUENCE [LARGE SCALE GENOMIC DNA]</scope>
    <source>
        <strain evidence="5 6">NBRC 110900</strain>
    </source>
</reference>
<name>A0A399ETT2_9DEIN</name>
<dbReference type="GO" id="GO:0033818">
    <property type="term" value="F:beta-ketoacyl-acyl-carrier-protein synthase III activity"/>
    <property type="evidence" value="ECO:0007669"/>
    <property type="project" value="UniProtKB-EC"/>
</dbReference>
<feature type="domain" description="Beta-ketoacyl-[acyl-carrier-protein] synthase III C-terminal" evidence="3">
    <location>
        <begin position="242"/>
        <end position="330"/>
    </location>
</feature>
<evidence type="ECO:0000259" key="3">
    <source>
        <dbReference type="Pfam" id="PF08541"/>
    </source>
</evidence>
<keyword evidence="1 5" id="KW-0808">Transferase</keyword>
<evidence type="ECO:0000313" key="6">
    <source>
        <dbReference type="Proteomes" id="UP000265341"/>
    </source>
</evidence>
<dbReference type="Gene3D" id="3.40.47.10">
    <property type="match status" value="1"/>
</dbReference>
<gene>
    <name evidence="5" type="primary">fabH</name>
    <name evidence="5" type="ORF">Mrose_01367</name>
</gene>
<dbReference type="GO" id="GO:0044550">
    <property type="term" value="P:secondary metabolite biosynthetic process"/>
    <property type="evidence" value="ECO:0007669"/>
    <property type="project" value="TreeGrafter"/>
</dbReference>
<dbReference type="InterPro" id="IPR013751">
    <property type="entry name" value="ACP_syn_III_N"/>
</dbReference>
<keyword evidence="6" id="KW-1185">Reference proteome</keyword>
<evidence type="ECO:0000256" key="2">
    <source>
        <dbReference type="ARBA" id="ARBA00023315"/>
    </source>
</evidence>
<dbReference type="InterPro" id="IPR016039">
    <property type="entry name" value="Thiolase-like"/>
</dbReference>
<accession>A0A399ETT2</accession>
<evidence type="ECO:0000256" key="1">
    <source>
        <dbReference type="ARBA" id="ARBA00022679"/>
    </source>
</evidence>
<dbReference type="Pfam" id="PF08541">
    <property type="entry name" value="ACP_syn_III_C"/>
    <property type="match status" value="1"/>
</dbReference>
<keyword evidence="2 5" id="KW-0012">Acyltransferase</keyword>
<dbReference type="AlphaFoldDB" id="A0A399ETT2"/>
<dbReference type="PANTHER" id="PTHR34069">
    <property type="entry name" value="3-OXOACYL-[ACYL-CARRIER-PROTEIN] SYNTHASE 3"/>
    <property type="match status" value="1"/>
</dbReference>
<dbReference type="GO" id="GO:0006633">
    <property type="term" value="P:fatty acid biosynthetic process"/>
    <property type="evidence" value="ECO:0007669"/>
    <property type="project" value="InterPro"/>
</dbReference>
<evidence type="ECO:0000259" key="4">
    <source>
        <dbReference type="Pfam" id="PF08545"/>
    </source>
</evidence>
<dbReference type="EMBL" id="QWLA01000020">
    <property type="protein sequence ID" value="RIH87388.1"/>
    <property type="molecule type" value="Genomic_DNA"/>
</dbReference>
<proteinExistence type="predicted"/>
<feature type="domain" description="Beta-ketoacyl-[acyl-carrier-protein] synthase III N-terminal" evidence="4">
    <location>
        <begin position="106"/>
        <end position="186"/>
    </location>
</feature>
<dbReference type="Pfam" id="PF08545">
    <property type="entry name" value="ACP_syn_III"/>
    <property type="match status" value="1"/>
</dbReference>
<comment type="caution">
    <text evidence="5">The sequence shown here is derived from an EMBL/GenBank/DDBJ whole genome shotgun (WGS) entry which is preliminary data.</text>
</comment>